<dbReference type="Pfam" id="PF03732">
    <property type="entry name" value="Retrotrans_gag"/>
    <property type="match status" value="1"/>
</dbReference>
<dbReference type="Proteomes" id="UP000257109">
    <property type="component" value="Unassembled WGS sequence"/>
</dbReference>
<feature type="domain" description="Retrotransposon gag" evidence="1">
    <location>
        <begin position="73"/>
        <end position="142"/>
    </location>
</feature>
<keyword evidence="3" id="KW-1185">Reference proteome</keyword>
<proteinExistence type="predicted"/>
<accession>A0A371GU47</accession>
<evidence type="ECO:0000313" key="2">
    <source>
        <dbReference type="EMBL" id="RDX94055.1"/>
    </source>
</evidence>
<organism evidence="2 3">
    <name type="scientific">Mucuna pruriens</name>
    <name type="common">Velvet bean</name>
    <name type="synonym">Dolichos pruriens</name>
    <dbReference type="NCBI Taxonomy" id="157652"/>
    <lineage>
        <taxon>Eukaryota</taxon>
        <taxon>Viridiplantae</taxon>
        <taxon>Streptophyta</taxon>
        <taxon>Embryophyta</taxon>
        <taxon>Tracheophyta</taxon>
        <taxon>Spermatophyta</taxon>
        <taxon>Magnoliopsida</taxon>
        <taxon>eudicotyledons</taxon>
        <taxon>Gunneridae</taxon>
        <taxon>Pentapetalae</taxon>
        <taxon>rosids</taxon>
        <taxon>fabids</taxon>
        <taxon>Fabales</taxon>
        <taxon>Fabaceae</taxon>
        <taxon>Papilionoideae</taxon>
        <taxon>50 kb inversion clade</taxon>
        <taxon>NPAAA clade</taxon>
        <taxon>indigoferoid/millettioid clade</taxon>
        <taxon>Phaseoleae</taxon>
        <taxon>Mucuna</taxon>
    </lineage>
</organism>
<evidence type="ECO:0000259" key="1">
    <source>
        <dbReference type="Pfam" id="PF03732"/>
    </source>
</evidence>
<reference evidence="2" key="1">
    <citation type="submission" date="2018-05" db="EMBL/GenBank/DDBJ databases">
        <title>Draft genome of Mucuna pruriens seed.</title>
        <authorList>
            <person name="Nnadi N.E."/>
            <person name="Vos R."/>
            <person name="Hasami M.H."/>
            <person name="Devisetty U.K."/>
            <person name="Aguiy J.C."/>
        </authorList>
    </citation>
    <scope>NUCLEOTIDE SEQUENCE [LARGE SCALE GENOMIC DNA]</scope>
    <source>
        <strain evidence="2">JCA_2017</strain>
    </source>
</reference>
<feature type="non-terminal residue" evidence="2">
    <location>
        <position position="1"/>
    </location>
</feature>
<comment type="caution">
    <text evidence="2">The sequence shown here is derived from an EMBL/GenBank/DDBJ whole genome shotgun (WGS) entry which is preliminary data.</text>
</comment>
<gene>
    <name evidence="2" type="ORF">CR513_23609</name>
</gene>
<dbReference type="PANTHER" id="PTHR35046:SF9">
    <property type="entry name" value="RNA-DIRECTED DNA POLYMERASE"/>
    <property type="match status" value="1"/>
</dbReference>
<evidence type="ECO:0000313" key="3">
    <source>
        <dbReference type="Proteomes" id="UP000257109"/>
    </source>
</evidence>
<dbReference type="EMBL" id="QJKJ01004467">
    <property type="protein sequence ID" value="RDX94055.1"/>
    <property type="molecule type" value="Genomic_DNA"/>
</dbReference>
<dbReference type="AlphaFoldDB" id="A0A371GU47"/>
<sequence>MGKKVVVKPLPLRVAYMANLEKSKQIQKQFEIRERHGRRREEPREEELHMSKSKIPLFLGDCKPYEYVDLELMFYGYALVWWNQVLEEIKSDKRGPCKGWRDLKQLMRERFVPSSYIWYLYVKLQRIHQGPYSVEEYHKDMKMDLLRA</sequence>
<protein>
    <recommendedName>
        <fullName evidence="1">Retrotransposon gag domain-containing protein</fullName>
    </recommendedName>
</protein>
<dbReference type="PANTHER" id="PTHR35046">
    <property type="entry name" value="ZINC KNUCKLE (CCHC-TYPE) FAMILY PROTEIN"/>
    <property type="match status" value="1"/>
</dbReference>
<dbReference type="OrthoDB" id="1731207at2759"/>
<dbReference type="InterPro" id="IPR005162">
    <property type="entry name" value="Retrotrans_gag_dom"/>
</dbReference>
<name>A0A371GU47_MUCPR</name>